<keyword evidence="1" id="KW-0812">Transmembrane</keyword>
<keyword evidence="1" id="KW-1133">Transmembrane helix</keyword>
<dbReference type="AlphaFoldDB" id="A0A7X0VCJ1"/>
<reference evidence="2 3" key="1">
    <citation type="submission" date="2020-08" db="EMBL/GenBank/DDBJ databases">
        <authorList>
            <person name="Seo M.-J."/>
        </authorList>
    </citation>
    <scope>NUCLEOTIDE SEQUENCE [LARGE SCALE GENOMIC DNA]</scope>
    <source>
        <strain evidence="2 3">KIGAM211</strain>
    </source>
</reference>
<accession>A0A7X0VCJ1</accession>
<feature type="transmembrane region" description="Helical" evidence="1">
    <location>
        <begin position="141"/>
        <end position="162"/>
    </location>
</feature>
<dbReference type="EMBL" id="JACKXE010000001">
    <property type="protein sequence ID" value="MBB6629067.1"/>
    <property type="molecule type" value="Genomic_DNA"/>
</dbReference>
<feature type="transmembrane region" description="Helical" evidence="1">
    <location>
        <begin position="33"/>
        <end position="65"/>
    </location>
</feature>
<gene>
    <name evidence="2" type="ORF">H5V45_17200</name>
</gene>
<organism evidence="2 3">
    <name type="scientific">Nocardioides luti</name>
    <dbReference type="NCBI Taxonomy" id="2761101"/>
    <lineage>
        <taxon>Bacteria</taxon>
        <taxon>Bacillati</taxon>
        <taxon>Actinomycetota</taxon>
        <taxon>Actinomycetes</taxon>
        <taxon>Propionibacteriales</taxon>
        <taxon>Nocardioidaceae</taxon>
        <taxon>Nocardioides</taxon>
    </lineage>
</organism>
<protein>
    <submittedName>
        <fullName evidence="2">Uncharacterized protein</fullName>
    </submittedName>
</protein>
<comment type="caution">
    <text evidence="2">The sequence shown here is derived from an EMBL/GenBank/DDBJ whole genome shotgun (WGS) entry which is preliminary data.</text>
</comment>
<keyword evidence="3" id="KW-1185">Reference proteome</keyword>
<feature type="transmembrane region" description="Helical" evidence="1">
    <location>
        <begin position="6"/>
        <end position="26"/>
    </location>
</feature>
<evidence type="ECO:0000313" key="2">
    <source>
        <dbReference type="EMBL" id="MBB6629067.1"/>
    </source>
</evidence>
<dbReference type="RefSeq" id="WP_185254060.1">
    <property type="nucleotide sequence ID" value="NZ_JACKXE010000001.1"/>
</dbReference>
<feature type="transmembrane region" description="Helical" evidence="1">
    <location>
        <begin position="77"/>
        <end position="96"/>
    </location>
</feature>
<proteinExistence type="predicted"/>
<evidence type="ECO:0000256" key="1">
    <source>
        <dbReference type="SAM" id="Phobius"/>
    </source>
</evidence>
<feature type="transmembrane region" description="Helical" evidence="1">
    <location>
        <begin position="108"/>
        <end position="129"/>
    </location>
</feature>
<sequence>MAPGQWWLRAVIALGPPAALLCTSFVGAVPAWWLVILVVALSLVFAAVPEGPVGTVAFVVVIAWWGVSLRDGLHPQAIAAACALVAAHVAAVLASYGPALLQPDRPTVLLWVRRGCLVALVAPLVWALAALVRDQPEPPGIWVAGLVGALGAAVAASAARAAGADD</sequence>
<evidence type="ECO:0000313" key="3">
    <source>
        <dbReference type="Proteomes" id="UP000523955"/>
    </source>
</evidence>
<keyword evidence="1" id="KW-0472">Membrane</keyword>
<name>A0A7X0VCJ1_9ACTN</name>
<dbReference type="Proteomes" id="UP000523955">
    <property type="component" value="Unassembled WGS sequence"/>
</dbReference>